<name>A0AAN8MX62_9PEZI</name>
<dbReference type="AlphaFoldDB" id="A0AAN8MX62"/>
<dbReference type="InterPro" id="IPR035994">
    <property type="entry name" value="Nucleoside_phosphorylase_sf"/>
</dbReference>
<dbReference type="PANTHER" id="PTHR46082">
    <property type="entry name" value="ATP/GTP-BINDING PROTEIN-RELATED"/>
    <property type="match status" value="1"/>
</dbReference>
<dbReference type="Pfam" id="PF24476">
    <property type="entry name" value="DUF7580"/>
    <property type="match status" value="1"/>
</dbReference>
<accession>A0AAN8MX62</accession>
<keyword evidence="4" id="KW-1185">Reference proteome</keyword>
<protein>
    <recommendedName>
        <fullName evidence="5">Nucleoside phosphorylase domain-containing protein</fullName>
    </recommendedName>
</protein>
<reference evidence="3 4" key="1">
    <citation type="submission" date="2019-10" db="EMBL/GenBank/DDBJ databases">
        <authorList>
            <person name="Palmer J.M."/>
        </authorList>
    </citation>
    <scope>NUCLEOTIDE SEQUENCE [LARGE SCALE GENOMIC DNA]</scope>
    <source>
        <strain evidence="3 4">TWF718</strain>
    </source>
</reference>
<feature type="domain" description="DUF7580" evidence="2">
    <location>
        <begin position="215"/>
        <end position="524"/>
    </location>
</feature>
<sequence>MPREQGASSIEWTIFQNLGWYVNGRLQPLKRSNGERSSKNRLERKRRVLEFDLRHALLLGNANINSPGDLSCEPLVRDGNECLVWIVQFLESHINRKFLATLSTSEIAGADRPFPTKSQRYTGLHQLIQYLKATTECSDSVIGPINLVLELDARPPMFSVYTLSEARQALNQATQLNAIFRKDQVQPNLNTKKRPKGSMKQEEACSTSTMLGLGFRKYTGVVLDALYRSLPCSDSHKVLLKFQKQEGALDLFLSGCKTNQWQEVQCEHYSPRNSIHKAHDLCQTLHQRADTRLQMMVEVIKDGCHHIHYSPQPSSRLYPETCPSKSLEDLIRSGCFRNINFKNSSSLPTERFNSKEKRTLAFQLGLHFLNFFDSRFMKESWNVAKIMLLILPRTKIQDGQLYMTCYLNESHQQDLYRPGHPVLTSFARLLLEIDEGDIWPGPSLDRNGISNSLATWVQLCTYIEDVKQDRGQNSYLDAVTRTLYLHKELNEVQGMSEAGENIDTKLREVMYTNVVRLLELEASPEARKRLKGDPAGLDNDATLNGINLNPPERIDRLGARSYQKNYGTASDFVYEHISDKISQIHSSKIHRTLQRSDLRDLELSPGFDQPHPSGLCQSSGVQTLESSVEGRAFPHPIVKTCDKFQIAMVCALPLEATAVQALFDEIYDEDSEEYRKNEGDQNAYTIGRIGKQNIVLCHLPGMGISGASSAAANLRMSYTNVKLVLIVGVCGAIPFLSDGKDIFLGDIIISDSAINHGFGRQYPDEFERKSGGEETLGFVDNQIKALLRKLETKRSNDKFREDTISILQTLQTGNSEKYHYPGVRNDILFPAEYLHEIHEGSQVNCPCPKCSKPGSICDMMRKMDCRALGCRRKEIRRKRLGDSDTLPSIHIGKIASADTVMKSGQHRDELAVREGVIGFEMEGAGVWGQLPCIVIKGVCDYADSHKNKKWQNYAAATAAAGAAAFLRFWSSNTRH</sequence>
<comment type="caution">
    <text evidence="3">The sequence shown here is derived from an EMBL/GenBank/DDBJ whole genome shotgun (WGS) entry which is preliminary data.</text>
</comment>
<evidence type="ECO:0008006" key="5">
    <source>
        <dbReference type="Google" id="ProtNLM"/>
    </source>
</evidence>
<feature type="domain" description="Nucleoside phosphorylase" evidence="1">
    <location>
        <begin position="646"/>
        <end position="791"/>
    </location>
</feature>
<proteinExistence type="predicted"/>
<evidence type="ECO:0000259" key="1">
    <source>
        <dbReference type="Pfam" id="PF01048"/>
    </source>
</evidence>
<evidence type="ECO:0000259" key="2">
    <source>
        <dbReference type="Pfam" id="PF24476"/>
    </source>
</evidence>
<dbReference type="Gene3D" id="3.40.50.1580">
    <property type="entry name" value="Nucleoside phosphorylase domain"/>
    <property type="match status" value="1"/>
</dbReference>
<dbReference type="PANTHER" id="PTHR46082:SF6">
    <property type="entry name" value="AAA+ ATPASE DOMAIN-CONTAINING PROTEIN-RELATED"/>
    <property type="match status" value="1"/>
</dbReference>
<dbReference type="InterPro" id="IPR000845">
    <property type="entry name" value="Nucleoside_phosphorylase_d"/>
</dbReference>
<evidence type="ECO:0000313" key="4">
    <source>
        <dbReference type="Proteomes" id="UP001313282"/>
    </source>
</evidence>
<dbReference type="Pfam" id="PF01048">
    <property type="entry name" value="PNP_UDP_1"/>
    <property type="match status" value="1"/>
</dbReference>
<dbReference type="GO" id="GO:0009116">
    <property type="term" value="P:nucleoside metabolic process"/>
    <property type="evidence" value="ECO:0007669"/>
    <property type="project" value="InterPro"/>
</dbReference>
<organism evidence="3 4">
    <name type="scientific">Orbilia javanica</name>
    <dbReference type="NCBI Taxonomy" id="47235"/>
    <lineage>
        <taxon>Eukaryota</taxon>
        <taxon>Fungi</taxon>
        <taxon>Dikarya</taxon>
        <taxon>Ascomycota</taxon>
        <taxon>Pezizomycotina</taxon>
        <taxon>Orbiliomycetes</taxon>
        <taxon>Orbiliales</taxon>
        <taxon>Orbiliaceae</taxon>
        <taxon>Orbilia</taxon>
    </lineage>
</organism>
<gene>
    <name evidence="3" type="ORF">TWF718_000452</name>
</gene>
<dbReference type="SUPFAM" id="SSF53167">
    <property type="entry name" value="Purine and uridine phosphorylases"/>
    <property type="match status" value="1"/>
</dbReference>
<evidence type="ECO:0000313" key="3">
    <source>
        <dbReference type="EMBL" id="KAK6356078.1"/>
    </source>
</evidence>
<dbReference type="EMBL" id="JAVHNR010000001">
    <property type="protein sequence ID" value="KAK6356078.1"/>
    <property type="molecule type" value="Genomic_DNA"/>
</dbReference>
<dbReference type="Proteomes" id="UP001313282">
    <property type="component" value="Unassembled WGS sequence"/>
</dbReference>
<dbReference type="InterPro" id="IPR056002">
    <property type="entry name" value="DUF7580"/>
</dbReference>
<dbReference type="GO" id="GO:0003824">
    <property type="term" value="F:catalytic activity"/>
    <property type="evidence" value="ECO:0007669"/>
    <property type="project" value="InterPro"/>
</dbReference>
<dbReference type="InterPro" id="IPR053137">
    <property type="entry name" value="NLR-like"/>
</dbReference>